<dbReference type="InterPro" id="IPR056471">
    <property type="entry name" value="HD-CE"/>
</dbReference>
<dbReference type="SUPFAM" id="SSF109604">
    <property type="entry name" value="HD-domain/PDEase-like"/>
    <property type="match status" value="1"/>
</dbReference>
<organism evidence="2">
    <name type="scientific">Candidatus Methanophaga sp. ANME-1 ERB7</name>
    <dbReference type="NCBI Taxonomy" id="2759913"/>
    <lineage>
        <taxon>Archaea</taxon>
        <taxon>Methanobacteriati</taxon>
        <taxon>Methanobacteriota</taxon>
        <taxon>Stenosarchaea group</taxon>
        <taxon>Methanomicrobia</taxon>
        <taxon>Candidatus Methanophagales</taxon>
        <taxon>Candidatus Methanophagaceae</taxon>
        <taxon>Candidatus Methanophaga</taxon>
    </lineage>
</organism>
<proteinExistence type="predicted"/>
<evidence type="ECO:0000259" key="1">
    <source>
        <dbReference type="Pfam" id="PF24391"/>
    </source>
</evidence>
<accession>A0A7G9Z6Y7</accession>
<dbReference type="Pfam" id="PF24391">
    <property type="entry name" value="HD-CE"/>
    <property type="match status" value="1"/>
</dbReference>
<dbReference type="Gene3D" id="1.10.3210.10">
    <property type="entry name" value="Hypothetical protein af1432"/>
    <property type="match status" value="1"/>
</dbReference>
<evidence type="ECO:0000313" key="2">
    <source>
        <dbReference type="EMBL" id="QNO56021.1"/>
    </source>
</evidence>
<sequence>MNLHKYLKGQSSPTGVNFYDHICKIKEKAKKWLKPLDKNGVSHSKRIEEYLNKLIPDDFIKEKWLSPAEVFVLLYAVYLHDIGYIKDDGTIDAEDHPKRSGEKIRNNWTAYCFSSEFFPPYQNEHPRAAEAVAIVCECHAPEVVCKLNGIPQDFSDQALDLSL</sequence>
<feature type="domain" description="HD-CE" evidence="1">
    <location>
        <begin position="40"/>
        <end position="140"/>
    </location>
</feature>
<dbReference type="EMBL" id="MT631642">
    <property type="protein sequence ID" value="QNO56021.1"/>
    <property type="molecule type" value="Genomic_DNA"/>
</dbReference>
<reference evidence="2" key="1">
    <citation type="submission" date="2020-06" db="EMBL/GenBank/DDBJ databases">
        <title>Unique genomic features of the anaerobic methanotrophic archaea.</title>
        <authorList>
            <person name="Chadwick G.L."/>
            <person name="Skennerton C.T."/>
            <person name="Laso-Perez R."/>
            <person name="Leu A.O."/>
            <person name="Speth D.R."/>
            <person name="Yu H."/>
            <person name="Morgan-Lang C."/>
            <person name="Hatzenpichler R."/>
            <person name="Goudeau D."/>
            <person name="Malmstrom R."/>
            <person name="Brazelton W.J."/>
            <person name="Woyke T."/>
            <person name="Hallam S.J."/>
            <person name="Tyson G.W."/>
            <person name="Wegener G."/>
            <person name="Boetius A."/>
            <person name="Orphan V."/>
        </authorList>
    </citation>
    <scope>NUCLEOTIDE SEQUENCE</scope>
</reference>
<dbReference type="AlphaFoldDB" id="A0A7G9Z6Y7"/>
<gene>
    <name evidence="2" type="ORF">PFDBEHGB_00012</name>
</gene>
<protein>
    <recommendedName>
        <fullName evidence="1">HD-CE domain-containing protein</fullName>
    </recommendedName>
</protein>
<name>A0A7G9Z6Y7_9EURY</name>